<gene>
    <name evidence="2" type="ORF">JI435_016480</name>
</gene>
<reference evidence="3" key="1">
    <citation type="journal article" date="2021" name="BMC Genomics">
        <title>Chromosome-level genome assembly and manually-curated proteome of model necrotroph Parastagonospora nodorum Sn15 reveals a genome-wide trove of candidate effector homologs, and redundancy of virulence-related functions within an accessory chromosome.</title>
        <authorList>
            <person name="Bertazzoni S."/>
            <person name="Jones D.A.B."/>
            <person name="Phan H.T."/>
            <person name="Tan K.-C."/>
            <person name="Hane J.K."/>
        </authorList>
    </citation>
    <scope>NUCLEOTIDE SEQUENCE [LARGE SCALE GENOMIC DNA]</scope>
    <source>
        <strain evidence="3">SN15 / ATCC MYA-4574 / FGSC 10173)</strain>
    </source>
</reference>
<feature type="region of interest" description="Disordered" evidence="1">
    <location>
        <begin position="341"/>
        <end position="381"/>
    </location>
</feature>
<feature type="compositionally biased region" description="Basic residues" evidence="1">
    <location>
        <begin position="349"/>
        <end position="358"/>
    </location>
</feature>
<feature type="region of interest" description="Disordered" evidence="1">
    <location>
        <begin position="217"/>
        <end position="276"/>
    </location>
</feature>
<dbReference type="EMBL" id="CP069028">
    <property type="protein sequence ID" value="QRC96757.1"/>
    <property type="molecule type" value="Genomic_DNA"/>
</dbReference>
<sequence length="381" mass="43031">MSSARPTIKSFFTPIHYDTTLNHTAYKPMYKITSDSKLRPILRRNGETKWPHGVASGGTVTDMLEHLSLTKITSDYAIVIWLQAHYIEPFGRIERLDGLVVNDEPNRVNLEHAYERYVSVLGGFTRDQKLWVPGLEPTNPLRRHGGKVTIPETPLNIEYKDWRASEIFSKNGHEVMRKSKFESSWTDANRWSRTIWSAPSVKTVVKNADLARQSFQPSWTLQAPTPNKVVKGGEPGSEGVAKIDRKPPRRLRTPATTSSHALSPAKSTSSNTMSQGTLDGELILDDIEDPDLKMKVGRLRAIFPDTSVQHRFDALLSNNGHWNDTCDTLGQEEEDMRNSYFDEGTKGKTVQHTRKRRISGNQRAPDPDSKRRTRSSGQGNI</sequence>
<dbReference type="Proteomes" id="UP000663193">
    <property type="component" value="Chromosome 6"/>
</dbReference>
<accession>A0A7U2F1S8</accession>
<evidence type="ECO:0000313" key="3">
    <source>
        <dbReference type="Proteomes" id="UP000663193"/>
    </source>
</evidence>
<name>A0A7U2F1S8_PHANO</name>
<dbReference type="OrthoDB" id="3684005at2759"/>
<keyword evidence="3" id="KW-1185">Reference proteome</keyword>
<dbReference type="AlphaFoldDB" id="A0A7U2F1S8"/>
<dbReference type="VEuPathDB" id="FungiDB:JI435_016480"/>
<proteinExistence type="predicted"/>
<evidence type="ECO:0000256" key="1">
    <source>
        <dbReference type="SAM" id="MobiDB-lite"/>
    </source>
</evidence>
<organism evidence="2 3">
    <name type="scientific">Phaeosphaeria nodorum (strain SN15 / ATCC MYA-4574 / FGSC 10173)</name>
    <name type="common">Glume blotch fungus</name>
    <name type="synonym">Parastagonospora nodorum</name>
    <dbReference type="NCBI Taxonomy" id="321614"/>
    <lineage>
        <taxon>Eukaryota</taxon>
        <taxon>Fungi</taxon>
        <taxon>Dikarya</taxon>
        <taxon>Ascomycota</taxon>
        <taxon>Pezizomycotina</taxon>
        <taxon>Dothideomycetes</taxon>
        <taxon>Pleosporomycetidae</taxon>
        <taxon>Pleosporales</taxon>
        <taxon>Pleosporineae</taxon>
        <taxon>Phaeosphaeriaceae</taxon>
        <taxon>Parastagonospora</taxon>
    </lineage>
</organism>
<feature type="compositionally biased region" description="Polar residues" evidence="1">
    <location>
        <begin position="254"/>
        <end position="276"/>
    </location>
</feature>
<protein>
    <submittedName>
        <fullName evidence="2">Uncharacterized protein</fullName>
    </submittedName>
</protein>
<evidence type="ECO:0000313" key="2">
    <source>
        <dbReference type="EMBL" id="QRC96757.1"/>
    </source>
</evidence>